<dbReference type="Proteomes" id="UP000281708">
    <property type="component" value="Unassembled WGS sequence"/>
</dbReference>
<accession>A0A3L8P8A8</accession>
<feature type="transmembrane region" description="Helical" evidence="1">
    <location>
        <begin position="364"/>
        <end position="387"/>
    </location>
</feature>
<feature type="transmembrane region" description="Helical" evidence="1">
    <location>
        <begin position="226"/>
        <end position="248"/>
    </location>
</feature>
<dbReference type="EMBL" id="RDBE01000001">
    <property type="protein sequence ID" value="RLV51093.1"/>
    <property type="molecule type" value="Genomic_DNA"/>
</dbReference>
<dbReference type="OrthoDB" id="5240834at2"/>
<dbReference type="AlphaFoldDB" id="A0A3L8P8A8"/>
<feature type="transmembrane region" description="Helical" evidence="1">
    <location>
        <begin position="105"/>
        <end position="122"/>
    </location>
</feature>
<evidence type="ECO:0000313" key="2">
    <source>
        <dbReference type="EMBL" id="RLV51093.1"/>
    </source>
</evidence>
<reference evidence="2 3" key="1">
    <citation type="submission" date="2018-10" db="EMBL/GenBank/DDBJ databases">
        <title>Marmoricola sp. 4Q3S-7 whole genome shotgun sequence.</title>
        <authorList>
            <person name="Li F."/>
        </authorList>
    </citation>
    <scope>NUCLEOTIDE SEQUENCE [LARGE SCALE GENOMIC DNA]</scope>
    <source>
        <strain evidence="2 3">4Q3S-7</strain>
    </source>
</reference>
<proteinExistence type="predicted"/>
<dbReference type="InterPro" id="IPR018650">
    <property type="entry name" value="STSV1_Orf64"/>
</dbReference>
<feature type="transmembrane region" description="Helical" evidence="1">
    <location>
        <begin position="295"/>
        <end position="317"/>
    </location>
</feature>
<comment type="caution">
    <text evidence="2">The sequence shown here is derived from an EMBL/GenBank/DDBJ whole genome shotgun (WGS) entry which is preliminary data.</text>
</comment>
<dbReference type="RefSeq" id="WP_121804773.1">
    <property type="nucleotide sequence ID" value="NZ_RDBE01000001.1"/>
</dbReference>
<keyword evidence="3" id="KW-1185">Reference proteome</keyword>
<organism evidence="2 3">
    <name type="scientific">Nocardioides mangrovicus</name>
    <dbReference type="NCBI Taxonomy" id="2478913"/>
    <lineage>
        <taxon>Bacteria</taxon>
        <taxon>Bacillati</taxon>
        <taxon>Actinomycetota</taxon>
        <taxon>Actinomycetes</taxon>
        <taxon>Propionibacteriales</taxon>
        <taxon>Nocardioidaceae</taxon>
        <taxon>Nocardioides</taxon>
    </lineage>
</organism>
<protein>
    <submittedName>
        <fullName evidence="2">DUF2079 domain-containing protein</fullName>
    </submittedName>
</protein>
<name>A0A3L8P8A8_9ACTN</name>
<gene>
    <name evidence="2" type="ORF">D9V37_04015</name>
</gene>
<evidence type="ECO:0000256" key="1">
    <source>
        <dbReference type="SAM" id="Phobius"/>
    </source>
</evidence>
<dbReference type="Pfam" id="PF09852">
    <property type="entry name" value="DUF2079"/>
    <property type="match status" value="1"/>
</dbReference>
<keyword evidence="1" id="KW-1133">Transmembrane helix</keyword>
<keyword evidence="1" id="KW-0812">Transmembrane</keyword>
<keyword evidence="1" id="KW-0472">Membrane</keyword>
<evidence type="ECO:0000313" key="3">
    <source>
        <dbReference type="Proteomes" id="UP000281708"/>
    </source>
</evidence>
<sequence length="500" mass="53933">MTDAAVRATDAPARRPAPTPRRRAGLLIATAAGVLGAVFALLRHAAFHTEGYDLGLNYQLVQSYARFQTPHADVAGAHLNLLGDHFSPVMALLAPLYWIWPDPRALLLAQAALMALSVLPVHAMAARRLGGRAGALVAVGYAVSWPLQNMLAFDVHEVMFAVPLIALALDALDRRRDRVFLLCCAGLLVVKEDMGPLVVMLGVVRLVLDVRHATPAGRRAGRRAGLAAIGLGLLGYVVAAMVVIPALSVGGGLTHWSYDSLGPDMPRALLSVVTHPLHAVQLFSTPWVKQGSLDLLLAPTLLLCLRSPMLLAVLPLLAERFFSSQPELWEPIYHYSATAWPIVVLAGVDGARRMLSRWPRMGDTLGFGLLGSLVVGICIVPVIFPMWAMANGGLLRDVRHAQPQREVVARIPAGTCVEAANNLIPHLVTTNRVSELGQLDRAPDFVAIDLSAGRSQAVRATPQRTRDRVRSLGYEEVAREGDLVLYRSPDYRGPSAACRP</sequence>
<feature type="transmembrane region" description="Helical" evidence="1">
    <location>
        <begin position="24"/>
        <end position="46"/>
    </location>
</feature>